<feature type="transmembrane region" description="Helical" evidence="1">
    <location>
        <begin position="12"/>
        <end position="29"/>
    </location>
</feature>
<reference evidence="3" key="1">
    <citation type="submission" date="2023-09" db="EMBL/GenBank/DDBJ databases">
        <title>Paucibacter sp. APW11 Genome sequencing and assembly.</title>
        <authorList>
            <person name="Kim I."/>
        </authorList>
    </citation>
    <scope>NUCLEOTIDE SEQUENCE</scope>
    <source>
        <strain evidence="3">APW11</strain>
    </source>
</reference>
<organism evidence="3 4">
    <name type="scientific">Roseateles aquae</name>
    <dbReference type="NCBI Taxonomy" id="3077235"/>
    <lineage>
        <taxon>Bacteria</taxon>
        <taxon>Pseudomonadati</taxon>
        <taxon>Pseudomonadota</taxon>
        <taxon>Betaproteobacteria</taxon>
        <taxon>Burkholderiales</taxon>
        <taxon>Sphaerotilaceae</taxon>
        <taxon>Roseateles</taxon>
    </lineage>
</organism>
<proteinExistence type="predicted"/>
<keyword evidence="1" id="KW-0472">Membrane</keyword>
<accession>A0ABU3P5B5</accession>
<sequence>MTSMELSRKAYIADFVVYTLLVAGLGLWLAASAPWLPSLGLLLLGALSWSLLEYLLHRWVLHELPPFCNWHADHHRRPGALIAAPTWLSAGLLGIATLPAWWWLQAWQAGALSLGLSAAYLGYGVAHHLAHHPWRGPSLPGVNLAGFRRRHALHHRGSAGLSPEPCNYGVSTGAWDWFFQSAPRRR</sequence>
<feature type="transmembrane region" description="Helical" evidence="1">
    <location>
        <begin position="35"/>
        <end position="56"/>
    </location>
</feature>
<dbReference type="Proteomes" id="UP001246372">
    <property type="component" value="Unassembled WGS sequence"/>
</dbReference>
<name>A0ABU3P5B5_9BURK</name>
<evidence type="ECO:0000259" key="2">
    <source>
        <dbReference type="Pfam" id="PF04116"/>
    </source>
</evidence>
<keyword evidence="1" id="KW-1133">Transmembrane helix</keyword>
<protein>
    <submittedName>
        <fullName evidence="3">Sterol desaturase family protein</fullName>
    </submittedName>
</protein>
<dbReference type="EMBL" id="JAVXZY010000001">
    <property type="protein sequence ID" value="MDT8997759.1"/>
    <property type="molecule type" value="Genomic_DNA"/>
</dbReference>
<evidence type="ECO:0000256" key="1">
    <source>
        <dbReference type="SAM" id="Phobius"/>
    </source>
</evidence>
<feature type="transmembrane region" description="Helical" evidence="1">
    <location>
        <begin position="80"/>
        <end position="101"/>
    </location>
</feature>
<evidence type="ECO:0000313" key="3">
    <source>
        <dbReference type="EMBL" id="MDT8997759.1"/>
    </source>
</evidence>
<dbReference type="InterPro" id="IPR006694">
    <property type="entry name" value="Fatty_acid_hydroxylase"/>
</dbReference>
<dbReference type="RefSeq" id="WP_315647984.1">
    <property type="nucleotide sequence ID" value="NZ_JAVXZY010000001.1"/>
</dbReference>
<comment type="caution">
    <text evidence="3">The sequence shown here is derived from an EMBL/GenBank/DDBJ whole genome shotgun (WGS) entry which is preliminary data.</text>
</comment>
<keyword evidence="1" id="KW-0812">Transmembrane</keyword>
<dbReference type="Pfam" id="PF04116">
    <property type="entry name" value="FA_hydroxylase"/>
    <property type="match status" value="1"/>
</dbReference>
<feature type="domain" description="Fatty acid hydroxylase" evidence="2">
    <location>
        <begin position="43"/>
        <end position="180"/>
    </location>
</feature>
<gene>
    <name evidence="3" type="ORF">RQP53_00555</name>
</gene>
<keyword evidence="4" id="KW-1185">Reference proteome</keyword>
<evidence type="ECO:0000313" key="4">
    <source>
        <dbReference type="Proteomes" id="UP001246372"/>
    </source>
</evidence>